<evidence type="ECO:0000313" key="2">
    <source>
        <dbReference type="Proteomes" id="UP000478052"/>
    </source>
</evidence>
<organism evidence="1 2">
    <name type="scientific">Aphis craccivora</name>
    <name type="common">Cowpea aphid</name>
    <dbReference type="NCBI Taxonomy" id="307492"/>
    <lineage>
        <taxon>Eukaryota</taxon>
        <taxon>Metazoa</taxon>
        <taxon>Ecdysozoa</taxon>
        <taxon>Arthropoda</taxon>
        <taxon>Hexapoda</taxon>
        <taxon>Insecta</taxon>
        <taxon>Pterygota</taxon>
        <taxon>Neoptera</taxon>
        <taxon>Paraneoptera</taxon>
        <taxon>Hemiptera</taxon>
        <taxon>Sternorrhyncha</taxon>
        <taxon>Aphidomorpha</taxon>
        <taxon>Aphidoidea</taxon>
        <taxon>Aphididae</taxon>
        <taxon>Aphidini</taxon>
        <taxon>Aphis</taxon>
        <taxon>Aphis</taxon>
    </lineage>
</organism>
<proteinExistence type="predicted"/>
<sequence length="99" mass="11012">MESLSGIGNINTRNRTPKKVPLIRTARNRIAAEDISGSGLFVQLQKHNLVYWNDPNELVCRLRLLIASKAAGNKGVSNEILSIFEELQEAGLMKRIPNV</sequence>
<evidence type="ECO:0000313" key="1">
    <source>
        <dbReference type="EMBL" id="KAF0692599.1"/>
    </source>
</evidence>
<reference evidence="1 2" key="1">
    <citation type="submission" date="2019-08" db="EMBL/GenBank/DDBJ databases">
        <title>Whole genome of Aphis craccivora.</title>
        <authorList>
            <person name="Voronova N.V."/>
            <person name="Shulinski R.S."/>
            <person name="Bandarenka Y.V."/>
            <person name="Zhorov D.G."/>
            <person name="Warner D."/>
        </authorList>
    </citation>
    <scope>NUCLEOTIDE SEQUENCE [LARGE SCALE GENOMIC DNA]</scope>
    <source>
        <strain evidence="1">180601</strain>
        <tissue evidence="1">Whole Body</tissue>
    </source>
</reference>
<name>A0A6G0VMY3_APHCR</name>
<feature type="non-terminal residue" evidence="1">
    <location>
        <position position="99"/>
    </location>
</feature>
<dbReference type="EMBL" id="VUJU01015691">
    <property type="protein sequence ID" value="KAF0692599.1"/>
    <property type="molecule type" value="Genomic_DNA"/>
</dbReference>
<dbReference type="AlphaFoldDB" id="A0A6G0VMY3"/>
<protein>
    <submittedName>
        <fullName evidence="1">Uncharacterized protein</fullName>
    </submittedName>
</protein>
<comment type="caution">
    <text evidence="1">The sequence shown here is derived from an EMBL/GenBank/DDBJ whole genome shotgun (WGS) entry which is preliminary data.</text>
</comment>
<accession>A0A6G0VMY3</accession>
<gene>
    <name evidence="1" type="ORF">FWK35_00031582</name>
</gene>
<dbReference type="OrthoDB" id="6623418at2759"/>
<keyword evidence="2" id="KW-1185">Reference proteome</keyword>
<dbReference type="Proteomes" id="UP000478052">
    <property type="component" value="Unassembled WGS sequence"/>
</dbReference>